<keyword evidence="18" id="KW-1185">Reference proteome</keyword>
<evidence type="ECO:0000259" key="14">
    <source>
        <dbReference type="PROSITE" id="PS50055"/>
    </source>
</evidence>
<evidence type="ECO:0000256" key="9">
    <source>
        <dbReference type="ARBA" id="ARBA00023136"/>
    </source>
</evidence>
<dbReference type="SMART" id="SM00194">
    <property type="entry name" value="PTPc"/>
    <property type="match status" value="1"/>
</dbReference>
<evidence type="ECO:0000313" key="17">
    <source>
        <dbReference type="EMBL" id="CAD5111018.1"/>
    </source>
</evidence>
<evidence type="ECO:0000313" key="18">
    <source>
        <dbReference type="Proteomes" id="UP000549394"/>
    </source>
</evidence>
<evidence type="ECO:0000256" key="5">
    <source>
        <dbReference type="ARBA" id="ARBA00022737"/>
    </source>
</evidence>
<keyword evidence="10" id="KW-0325">Glycoprotein</keyword>
<feature type="domain" description="Fibronectin type-III" evidence="16">
    <location>
        <begin position="485"/>
        <end position="575"/>
    </location>
</feature>
<dbReference type="GO" id="GO:0032502">
    <property type="term" value="P:developmental process"/>
    <property type="evidence" value="ECO:0007669"/>
    <property type="project" value="UniProtKB-ARBA"/>
</dbReference>
<feature type="domain" description="Tyrosine specific protein phosphatases" evidence="15">
    <location>
        <begin position="1191"/>
        <end position="1264"/>
    </location>
</feature>
<evidence type="ECO:0000256" key="11">
    <source>
        <dbReference type="ARBA" id="ARBA00051722"/>
    </source>
</evidence>
<name>A0A7I8V659_9ANNE</name>
<evidence type="ECO:0000256" key="2">
    <source>
        <dbReference type="ARBA" id="ARBA00013064"/>
    </source>
</evidence>
<dbReference type="SUPFAM" id="SSF52799">
    <property type="entry name" value="(Phosphotyrosine protein) phosphatases II"/>
    <property type="match status" value="1"/>
</dbReference>
<dbReference type="SMART" id="SM00404">
    <property type="entry name" value="PTPc_motif"/>
    <property type="match status" value="1"/>
</dbReference>
<dbReference type="Proteomes" id="UP000549394">
    <property type="component" value="Unassembled WGS sequence"/>
</dbReference>
<keyword evidence="9 13" id="KW-0472">Membrane</keyword>
<feature type="transmembrane region" description="Helical" evidence="13">
    <location>
        <begin position="939"/>
        <end position="961"/>
    </location>
</feature>
<dbReference type="InterPro" id="IPR003595">
    <property type="entry name" value="Tyr_Pase_cat"/>
</dbReference>
<dbReference type="PROSITE" id="PS50055">
    <property type="entry name" value="TYR_PHOSPHATASE_PTP"/>
    <property type="match status" value="1"/>
</dbReference>
<dbReference type="InterPro" id="IPR041201">
    <property type="entry name" value="PTPRJ_TM"/>
</dbReference>
<accession>A0A7I8V659</accession>
<dbReference type="PRINTS" id="PR00700">
    <property type="entry name" value="PRTYPHPHTASE"/>
</dbReference>
<dbReference type="Pfam" id="PF18861">
    <property type="entry name" value="PTP_tm"/>
    <property type="match status" value="1"/>
</dbReference>
<comment type="caution">
    <text evidence="17">The sequence shown here is derived from an EMBL/GenBank/DDBJ whole genome shotgun (WGS) entry which is preliminary data.</text>
</comment>
<evidence type="ECO:0000256" key="13">
    <source>
        <dbReference type="SAM" id="Phobius"/>
    </source>
</evidence>
<keyword evidence="7" id="KW-0904">Protein phosphatase</keyword>
<proteinExistence type="predicted"/>
<dbReference type="Gene3D" id="3.90.190.10">
    <property type="entry name" value="Protein tyrosine phosphatase superfamily"/>
    <property type="match status" value="1"/>
</dbReference>
<keyword evidence="3 13" id="KW-0812">Transmembrane</keyword>
<feature type="domain" description="Tyrosine-protein phosphatase" evidence="14">
    <location>
        <begin position="1013"/>
        <end position="1273"/>
    </location>
</feature>
<dbReference type="Gene3D" id="2.60.40.10">
    <property type="entry name" value="Immunoglobulins"/>
    <property type="match status" value="3"/>
</dbReference>
<dbReference type="Pfam" id="PF00102">
    <property type="entry name" value="Y_phosphatase"/>
    <property type="match status" value="1"/>
</dbReference>
<feature type="region of interest" description="Disordered" evidence="12">
    <location>
        <begin position="1023"/>
        <end position="1065"/>
    </location>
</feature>
<evidence type="ECO:0000256" key="12">
    <source>
        <dbReference type="SAM" id="MobiDB-lite"/>
    </source>
</evidence>
<dbReference type="PROSITE" id="PS00383">
    <property type="entry name" value="TYR_PHOSPHATASE_1"/>
    <property type="match status" value="1"/>
</dbReference>
<dbReference type="OrthoDB" id="6272991at2759"/>
<dbReference type="FunFam" id="3.90.190.10:FF:000009">
    <property type="entry name" value="Receptor-type tyrosine-protein phosphatase beta"/>
    <property type="match status" value="1"/>
</dbReference>
<dbReference type="GO" id="GO:0016020">
    <property type="term" value="C:membrane"/>
    <property type="evidence" value="ECO:0007669"/>
    <property type="project" value="UniProtKB-SubCell"/>
</dbReference>
<feature type="domain" description="Fibronectin type-III" evidence="16">
    <location>
        <begin position="578"/>
        <end position="676"/>
    </location>
</feature>
<dbReference type="PROSITE" id="PS50056">
    <property type="entry name" value="TYR_PHOSPHATASE_2"/>
    <property type="match status" value="1"/>
</dbReference>
<dbReference type="GO" id="GO:0004725">
    <property type="term" value="F:protein tyrosine phosphatase activity"/>
    <property type="evidence" value="ECO:0007669"/>
    <property type="project" value="UniProtKB-EC"/>
</dbReference>
<evidence type="ECO:0000259" key="16">
    <source>
        <dbReference type="PROSITE" id="PS50853"/>
    </source>
</evidence>
<evidence type="ECO:0000256" key="8">
    <source>
        <dbReference type="ARBA" id="ARBA00022989"/>
    </source>
</evidence>
<dbReference type="EMBL" id="CAJFCJ010000001">
    <property type="protein sequence ID" value="CAD5111018.1"/>
    <property type="molecule type" value="Genomic_DNA"/>
</dbReference>
<dbReference type="PANTHER" id="PTHR46957:SF3">
    <property type="entry name" value="CYTOKINE RECEPTOR"/>
    <property type="match status" value="1"/>
</dbReference>
<evidence type="ECO:0000256" key="10">
    <source>
        <dbReference type="ARBA" id="ARBA00023180"/>
    </source>
</evidence>
<dbReference type="Pfam" id="PF00041">
    <property type="entry name" value="fn3"/>
    <property type="match status" value="3"/>
</dbReference>
<dbReference type="InterPro" id="IPR000242">
    <property type="entry name" value="PTP_cat"/>
</dbReference>
<dbReference type="InterPro" id="IPR029021">
    <property type="entry name" value="Prot-tyrosine_phosphatase-like"/>
</dbReference>
<dbReference type="InterPro" id="IPR003961">
    <property type="entry name" value="FN3_dom"/>
</dbReference>
<dbReference type="InterPro" id="IPR050713">
    <property type="entry name" value="RTP_Phos/Ushers"/>
</dbReference>
<sequence length="1318" mass="148891">MHGHLQINLTSITEDTAVLDVLVVDDTINSNLHIKNELKNFEEICIFNATFCECNDTLECSVTRTPVVLVLNLTISNLLPGTVYQFAVLQNGLNASTPTALTDPIVPEYNVTVDETTQTINISFSDEVNPKVTMKMDCIQETLGKTFQGKIQGTEGFCADVLFGTLYKIRVSANRTHESEIKSQTVETPGVKTRPYKVEEFNVIEGSEFLNFTWRNSDKNVENLNYSLKIGESEKITENNFFLLDKAVPCRIYTGNLSSFVIFEDGRLESNQVTKSGQPLLPDDLPEIKISTNPSQTYVNGDYAWKDEWKQCIKNTSATYSYKICLNESEIEAPFVVENSSFNISGLTEFRNVTIRIKFDLKGDKNASGVNITKTQQAASGKPENFTVDSQTSTSFVLTWNPPNPCNVKGNIIKYQVCDEEIWDLWKNREVPGFCYFIEGLRYEKNETRHYHRYNMSVRAIQDDSMQGLESNINLNTKEGVPSGVGSIHELSITNNTISINWTEPEKPNGKLSYIVKHSGFGCGDNEYNSVNITDTNYIFTELSPYQKYNITIIPKTTNLIGKETTKIIRTSKGASLPISNLTLTQQDPPVASVIKTVNVSWIKPKCQSAQSDDISYIITTKPETGKPIPPVQHSITTTIIPDLKPYTKYIVKVKVAVKDESDSYPEEKEITTKEAAPKRLQGVAIQSVGEQNCTDVKLRVTWNRLKDEDIHGEFKRIFISLLDSKLNIIEDKVIINKAETKYDFTRELKGQENYTVKHIVENSLFNNSGKQSKVIPPSAESGEIFLPGQTITTDTVELSLLRNFFENSKNGVIEHRGLLICDAEYPTNNIAQSNLNRETFNRAVTTYYRANQESTIPLYQTTGADFDNIFNQLSRNPQASFKYTIGKEKCTDDPDARCNGKLKSNRKYKILAFIATKAGYYVSPHIAIETAAKSKAGIIAAGVVVPLVLLAIIIVAFIYWKRRAPSPTIPSTSSGGPHINPLMTDPMTTGKISLDKFSEHCRNHHKDSNMGFSEEYQFIRERSEKSANKPTTSSELPENRTKNRYTNISPYDQSRVKLTPAQDDDSSDYINANYIPGVMGQREYIAAQGPLPSTKDDFWRMIWQQEIYTVVMLTDLIENRRIKCESYWPTLEEELFYGDVRVKNDSETTFDNYVLRILSASLGETTRRIYHFKFSKWPDFGCLDDPQQLIDFIREVRSHTSGVPQHKPKLIHCSAGVGRTGTYIAVDRLLHEVENGQPIDVFGTVLEMRDHRCHMVQTEDQYIFVHDCLDKAIQARLKSPTATQPIYCNIENPVHLNTNSVRTISYENSDRIANTAV</sequence>
<keyword evidence="5" id="KW-0677">Repeat</keyword>
<dbReference type="InterPro" id="IPR013783">
    <property type="entry name" value="Ig-like_fold"/>
</dbReference>
<evidence type="ECO:0000256" key="7">
    <source>
        <dbReference type="ARBA" id="ARBA00022912"/>
    </source>
</evidence>
<dbReference type="InterPro" id="IPR036116">
    <property type="entry name" value="FN3_sf"/>
</dbReference>
<dbReference type="InterPro" id="IPR016130">
    <property type="entry name" value="Tyr_Pase_AS"/>
</dbReference>
<dbReference type="EC" id="3.1.3.48" evidence="2"/>
<evidence type="ECO:0000256" key="6">
    <source>
        <dbReference type="ARBA" id="ARBA00022801"/>
    </source>
</evidence>
<evidence type="ECO:0000256" key="4">
    <source>
        <dbReference type="ARBA" id="ARBA00022729"/>
    </source>
</evidence>
<feature type="domain" description="Fibronectin type-III" evidence="16">
    <location>
        <begin position="382"/>
        <end position="484"/>
    </location>
</feature>
<comment type="catalytic activity">
    <reaction evidence="11">
        <text>O-phospho-L-tyrosyl-[protein] + H2O = L-tyrosyl-[protein] + phosphate</text>
        <dbReference type="Rhea" id="RHEA:10684"/>
        <dbReference type="Rhea" id="RHEA-COMP:10136"/>
        <dbReference type="Rhea" id="RHEA-COMP:20101"/>
        <dbReference type="ChEBI" id="CHEBI:15377"/>
        <dbReference type="ChEBI" id="CHEBI:43474"/>
        <dbReference type="ChEBI" id="CHEBI:46858"/>
        <dbReference type="ChEBI" id="CHEBI:61978"/>
        <dbReference type="EC" id="3.1.3.48"/>
    </reaction>
</comment>
<dbReference type="PROSITE" id="PS50853">
    <property type="entry name" value="FN3"/>
    <property type="match status" value="3"/>
</dbReference>
<evidence type="ECO:0000256" key="1">
    <source>
        <dbReference type="ARBA" id="ARBA00004479"/>
    </source>
</evidence>
<dbReference type="SMART" id="SM00060">
    <property type="entry name" value="FN3"/>
    <property type="match status" value="3"/>
</dbReference>
<evidence type="ECO:0000259" key="15">
    <source>
        <dbReference type="PROSITE" id="PS50056"/>
    </source>
</evidence>
<dbReference type="CDD" id="cd00063">
    <property type="entry name" value="FN3"/>
    <property type="match status" value="3"/>
</dbReference>
<protein>
    <recommendedName>
        <fullName evidence="2">protein-tyrosine-phosphatase</fullName>
        <ecNumber evidence="2">3.1.3.48</ecNumber>
    </recommendedName>
</protein>
<keyword evidence="4" id="KW-0732">Signal</keyword>
<dbReference type="SUPFAM" id="SSF49265">
    <property type="entry name" value="Fibronectin type III"/>
    <property type="match status" value="2"/>
</dbReference>
<keyword evidence="6" id="KW-0378">Hydrolase</keyword>
<reference evidence="17 18" key="1">
    <citation type="submission" date="2020-08" db="EMBL/GenBank/DDBJ databases">
        <authorList>
            <person name="Hejnol A."/>
        </authorList>
    </citation>
    <scope>NUCLEOTIDE SEQUENCE [LARGE SCALE GENOMIC DNA]</scope>
</reference>
<organism evidence="17 18">
    <name type="scientific">Dimorphilus gyrociliatus</name>
    <dbReference type="NCBI Taxonomy" id="2664684"/>
    <lineage>
        <taxon>Eukaryota</taxon>
        <taxon>Metazoa</taxon>
        <taxon>Spiralia</taxon>
        <taxon>Lophotrochozoa</taxon>
        <taxon>Annelida</taxon>
        <taxon>Polychaeta</taxon>
        <taxon>Polychaeta incertae sedis</taxon>
        <taxon>Dinophilidae</taxon>
        <taxon>Dimorphilus</taxon>
    </lineage>
</organism>
<keyword evidence="8 13" id="KW-1133">Transmembrane helix</keyword>
<gene>
    <name evidence="17" type="ORF">DGYR_LOCUS367</name>
</gene>
<comment type="subcellular location">
    <subcellularLocation>
        <location evidence="1">Membrane</location>
        <topology evidence="1">Single-pass type I membrane protein</topology>
    </subcellularLocation>
</comment>
<evidence type="ECO:0000256" key="3">
    <source>
        <dbReference type="ARBA" id="ARBA00022692"/>
    </source>
</evidence>
<dbReference type="PANTHER" id="PTHR46957">
    <property type="entry name" value="CYTOKINE RECEPTOR"/>
    <property type="match status" value="1"/>
</dbReference>
<dbReference type="InterPro" id="IPR000387">
    <property type="entry name" value="Tyr_Pase_dom"/>
</dbReference>